<dbReference type="Proteomes" id="UP000324222">
    <property type="component" value="Unassembled WGS sequence"/>
</dbReference>
<evidence type="ECO:0000313" key="3">
    <source>
        <dbReference type="Proteomes" id="UP000324222"/>
    </source>
</evidence>
<reference evidence="2 3" key="1">
    <citation type="submission" date="2019-05" db="EMBL/GenBank/DDBJ databases">
        <title>Another draft genome of Portunus trituberculatus and its Hox gene families provides insights of decapod evolution.</title>
        <authorList>
            <person name="Jeong J.-H."/>
            <person name="Song I."/>
            <person name="Kim S."/>
            <person name="Choi T."/>
            <person name="Kim D."/>
            <person name="Ryu S."/>
            <person name="Kim W."/>
        </authorList>
    </citation>
    <scope>NUCLEOTIDE SEQUENCE [LARGE SCALE GENOMIC DNA]</scope>
    <source>
        <tissue evidence="2">Muscle</tissue>
    </source>
</reference>
<proteinExistence type="predicted"/>
<protein>
    <submittedName>
        <fullName evidence="2">Uncharacterized protein</fullName>
    </submittedName>
</protein>
<gene>
    <name evidence="2" type="ORF">E2C01_037914</name>
</gene>
<feature type="compositionally biased region" description="Basic and acidic residues" evidence="1">
    <location>
        <begin position="150"/>
        <end position="166"/>
    </location>
</feature>
<feature type="region of interest" description="Disordered" evidence="1">
    <location>
        <begin position="144"/>
        <end position="182"/>
    </location>
</feature>
<keyword evidence="3" id="KW-1185">Reference proteome</keyword>
<feature type="region of interest" description="Disordered" evidence="1">
    <location>
        <begin position="221"/>
        <end position="243"/>
    </location>
</feature>
<evidence type="ECO:0000313" key="2">
    <source>
        <dbReference type="EMBL" id="MPC44245.1"/>
    </source>
</evidence>
<organism evidence="2 3">
    <name type="scientific">Portunus trituberculatus</name>
    <name type="common">Swimming crab</name>
    <name type="synonym">Neptunus trituberculatus</name>
    <dbReference type="NCBI Taxonomy" id="210409"/>
    <lineage>
        <taxon>Eukaryota</taxon>
        <taxon>Metazoa</taxon>
        <taxon>Ecdysozoa</taxon>
        <taxon>Arthropoda</taxon>
        <taxon>Crustacea</taxon>
        <taxon>Multicrustacea</taxon>
        <taxon>Malacostraca</taxon>
        <taxon>Eumalacostraca</taxon>
        <taxon>Eucarida</taxon>
        <taxon>Decapoda</taxon>
        <taxon>Pleocyemata</taxon>
        <taxon>Brachyura</taxon>
        <taxon>Eubrachyura</taxon>
        <taxon>Portunoidea</taxon>
        <taxon>Portunidae</taxon>
        <taxon>Portuninae</taxon>
        <taxon>Portunus</taxon>
    </lineage>
</organism>
<evidence type="ECO:0000256" key="1">
    <source>
        <dbReference type="SAM" id="MobiDB-lite"/>
    </source>
</evidence>
<accession>A0A5B7FFC5</accession>
<dbReference type="AlphaFoldDB" id="A0A5B7FFC5"/>
<sequence length="266" mass="28952">MHQVDVHPYVHQDHVRNEKATLTWPVTNTSHQHTSEQYNKCIVPHLPSQAVPIAGLQKISGEIILSLNVHHSFFSSGSPIVSTWLANMAFPVCGKATVQRGKGASSPARPECQPSCTALTLTHEVGESLGVFLVDAQVVDGDADGYDANGHAELDRPLDDGQHHQEEADDEEEDGEADPHLDGAGAVRVTVAQPQQGGDGHQDEERLSEGDVVDEHLHVRRDQHEQRHQPLSGHQGREGVRLSQGKTSGVCVTLLHHQLMSHVCSD</sequence>
<dbReference type="EMBL" id="VSRR010006193">
    <property type="protein sequence ID" value="MPC44245.1"/>
    <property type="molecule type" value="Genomic_DNA"/>
</dbReference>
<comment type="caution">
    <text evidence="2">The sequence shown here is derived from an EMBL/GenBank/DDBJ whole genome shotgun (WGS) entry which is preliminary data.</text>
</comment>
<feature type="compositionally biased region" description="Acidic residues" evidence="1">
    <location>
        <begin position="167"/>
        <end position="176"/>
    </location>
</feature>
<name>A0A5B7FFC5_PORTR</name>